<keyword evidence="2" id="KW-1185">Reference proteome</keyword>
<gene>
    <name evidence="1" type="ORF">DYBT9623_04452</name>
</gene>
<reference evidence="1 2" key="1">
    <citation type="submission" date="2021-04" db="EMBL/GenBank/DDBJ databases">
        <authorList>
            <person name="Rodrigo-Torres L."/>
            <person name="Arahal R. D."/>
            <person name="Lucena T."/>
        </authorList>
    </citation>
    <scope>NUCLEOTIDE SEQUENCE [LARGE SCALE GENOMIC DNA]</scope>
    <source>
        <strain evidence="1 2">CECT 9623</strain>
    </source>
</reference>
<evidence type="ECO:0000313" key="1">
    <source>
        <dbReference type="EMBL" id="CAG5072915.1"/>
    </source>
</evidence>
<accession>A0ABM8UW30</accession>
<name>A0ABM8UW30_9BACT</name>
<evidence type="ECO:0000313" key="2">
    <source>
        <dbReference type="Proteomes" id="UP000679725"/>
    </source>
</evidence>
<organism evidence="1 2">
    <name type="scientific">Dyadobacter linearis</name>
    <dbReference type="NCBI Taxonomy" id="2823330"/>
    <lineage>
        <taxon>Bacteria</taxon>
        <taxon>Pseudomonadati</taxon>
        <taxon>Bacteroidota</taxon>
        <taxon>Cytophagia</taxon>
        <taxon>Cytophagales</taxon>
        <taxon>Spirosomataceae</taxon>
        <taxon>Dyadobacter</taxon>
    </lineage>
</organism>
<proteinExistence type="predicted"/>
<comment type="caution">
    <text evidence="1">The sequence shown here is derived from an EMBL/GenBank/DDBJ whole genome shotgun (WGS) entry which is preliminary data.</text>
</comment>
<dbReference type="EMBL" id="CAJRAU010000007">
    <property type="protein sequence ID" value="CAG5072915.1"/>
    <property type="molecule type" value="Genomic_DNA"/>
</dbReference>
<sequence>MPLNSLKWIIIYNGVNSIPDSSLICKTYYRRKVSLNDRNTDFD</sequence>
<protein>
    <submittedName>
        <fullName evidence="1">Uncharacterized protein</fullName>
    </submittedName>
</protein>
<dbReference type="Proteomes" id="UP000679725">
    <property type="component" value="Unassembled WGS sequence"/>
</dbReference>